<dbReference type="RefSeq" id="WP_054360645.1">
    <property type="nucleotide sequence ID" value="NZ_LJYW01000001.1"/>
</dbReference>
<comment type="caution">
    <text evidence="3">The sequence shown here is derived from an EMBL/GenBank/DDBJ whole genome shotgun (WGS) entry which is preliminary data.</text>
</comment>
<evidence type="ECO:0000313" key="4">
    <source>
        <dbReference type="Proteomes" id="UP000048984"/>
    </source>
</evidence>
<feature type="chain" id="PRO_5006132313" description="DUF4394 domain-containing protein" evidence="1">
    <location>
        <begin position="21"/>
        <end position="256"/>
    </location>
</feature>
<accession>A0A0P6WDA7</accession>
<evidence type="ECO:0000259" key="2">
    <source>
        <dbReference type="Pfam" id="PF14339"/>
    </source>
</evidence>
<reference evidence="3 4" key="1">
    <citation type="submission" date="2015-09" db="EMBL/GenBank/DDBJ databases">
        <authorList>
            <person name="Jackson K.R."/>
            <person name="Lunt B.L."/>
            <person name="Fisher J.N.B."/>
            <person name="Gardner A.V."/>
            <person name="Bailey M.E."/>
            <person name="Deus L.M."/>
            <person name="Earl A.S."/>
            <person name="Gibby P.D."/>
            <person name="Hartmann K.A."/>
            <person name="Liu J.E."/>
            <person name="Manci A.M."/>
            <person name="Nielsen D.A."/>
            <person name="Solomon M.B."/>
            <person name="Breakwell D.P."/>
            <person name="Burnett S.H."/>
            <person name="Grose J.H."/>
        </authorList>
    </citation>
    <scope>NUCLEOTIDE SEQUENCE [LARGE SCALE GENOMIC DNA]</scope>
    <source>
        <strain evidence="3 4">16</strain>
    </source>
</reference>
<dbReference type="Pfam" id="PF14339">
    <property type="entry name" value="DUF4394"/>
    <property type="match status" value="1"/>
</dbReference>
<keyword evidence="1" id="KW-0732">Signal</keyword>
<dbReference type="InterPro" id="IPR011044">
    <property type="entry name" value="Quino_amine_DH_bsu"/>
</dbReference>
<dbReference type="EMBL" id="LJYW01000001">
    <property type="protein sequence ID" value="KPL54478.1"/>
    <property type="molecule type" value="Genomic_DNA"/>
</dbReference>
<dbReference type="InterPro" id="IPR025507">
    <property type="entry name" value="DUF4394"/>
</dbReference>
<gene>
    <name evidence="3" type="ORF">ABB55_21525</name>
</gene>
<proteinExistence type="predicted"/>
<dbReference type="SUPFAM" id="SSF50969">
    <property type="entry name" value="YVTN repeat-like/Quinoprotein amine dehydrogenase"/>
    <property type="match status" value="1"/>
</dbReference>
<dbReference type="AlphaFoldDB" id="A0A0P6WDA7"/>
<dbReference type="STRING" id="665126.ABB55_21525"/>
<name>A0A0P6WDA7_9HYPH</name>
<protein>
    <recommendedName>
        <fullName evidence="2">DUF4394 domain-containing protein</fullName>
    </recommendedName>
</protein>
<dbReference type="InterPro" id="IPR015943">
    <property type="entry name" value="WD40/YVTN_repeat-like_dom_sf"/>
</dbReference>
<evidence type="ECO:0000256" key="1">
    <source>
        <dbReference type="SAM" id="SignalP"/>
    </source>
</evidence>
<feature type="domain" description="DUF4394" evidence="2">
    <location>
        <begin position="35"/>
        <end position="251"/>
    </location>
</feature>
<reference evidence="3 4" key="2">
    <citation type="submission" date="2015-10" db="EMBL/GenBank/DDBJ databases">
        <title>Draft Genome Sequence of Prosthecomicrobium hirschii ATCC 27832.</title>
        <authorList>
            <person name="Daniel J."/>
            <person name="Givan S.A."/>
            <person name="Brun Y.V."/>
            <person name="Brown P.J."/>
        </authorList>
    </citation>
    <scope>NUCLEOTIDE SEQUENCE [LARGE SCALE GENOMIC DNA]</scope>
    <source>
        <strain evidence="3 4">16</strain>
    </source>
</reference>
<dbReference type="Gene3D" id="2.130.10.10">
    <property type="entry name" value="YVTN repeat-like/Quinoprotein amine dehydrogenase"/>
    <property type="match status" value="1"/>
</dbReference>
<organism evidence="3 4">
    <name type="scientific">Prosthecodimorpha hirschii</name>
    <dbReference type="NCBI Taxonomy" id="665126"/>
    <lineage>
        <taxon>Bacteria</taxon>
        <taxon>Pseudomonadati</taxon>
        <taxon>Pseudomonadota</taxon>
        <taxon>Alphaproteobacteria</taxon>
        <taxon>Hyphomicrobiales</taxon>
        <taxon>Ancalomicrobiaceae</taxon>
        <taxon>Prosthecodimorpha</taxon>
    </lineage>
</organism>
<feature type="signal peptide" evidence="1">
    <location>
        <begin position="1"/>
        <end position="20"/>
    </location>
</feature>
<sequence length="256" mass="26092">MILRSAAALTLLLLPTVAQAETIAALVGPDMIAVIDTAEKRAAKPVRVTGLAGPIVGIDIRPSDGMLYALGADGTVATIDAMTGKATVKVKLETSLPAGVKGAVDFNPVADRMRIIGEDGTSLRANVDDGKVAVDGKLRYADQDANKGKMPKVGAVAYTNSMKGAKETTLYDLDAATGALVRQAPPNDGILNTIGTVAGTVAAFDIVSDGQGGNAAWVLVGTSLHKLDLAAGTMASPVKIDGLTGPVRDMAIMTRG</sequence>
<evidence type="ECO:0000313" key="3">
    <source>
        <dbReference type="EMBL" id="KPL54478.1"/>
    </source>
</evidence>
<keyword evidence="4" id="KW-1185">Reference proteome</keyword>
<dbReference type="Proteomes" id="UP000048984">
    <property type="component" value="Unassembled WGS sequence"/>
</dbReference>